<name>G7IXM2_MEDTR</name>
<dbReference type="HOGENOM" id="CLU_2964305_0_0_1"/>
<organism evidence="1 3">
    <name type="scientific">Medicago truncatula</name>
    <name type="common">Barrel medic</name>
    <name type="synonym">Medicago tribuloides</name>
    <dbReference type="NCBI Taxonomy" id="3880"/>
    <lineage>
        <taxon>Eukaryota</taxon>
        <taxon>Viridiplantae</taxon>
        <taxon>Streptophyta</taxon>
        <taxon>Embryophyta</taxon>
        <taxon>Tracheophyta</taxon>
        <taxon>Spermatophyta</taxon>
        <taxon>Magnoliopsida</taxon>
        <taxon>eudicotyledons</taxon>
        <taxon>Gunneridae</taxon>
        <taxon>Pentapetalae</taxon>
        <taxon>rosids</taxon>
        <taxon>fabids</taxon>
        <taxon>Fabales</taxon>
        <taxon>Fabaceae</taxon>
        <taxon>Papilionoideae</taxon>
        <taxon>50 kb inversion clade</taxon>
        <taxon>NPAAA clade</taxon>
        <taxon>Hologalegina</taxon>
        <taxon>IRL clade</taxon>
        <taxon>Trifolieae</taxon>
        <taxon>Medicago</taxon>
    </lineage>
</organism>
<sequence length="59" mass="6522">MQKFQWSRRGFSLRVSWSSVKVMGGGWFMCGGGLVGGGGFMCGGEDGDKTIDVWWRVDE</sequence>
<evidence type="ECO:0000313" key="2">
    <source>
        <dbReference type="EnsemblPlants" id="AES70323"/>
    </source>
</evidence>
<dbReference type="EMBL" id="CM001219">
    <property type="protein sequence ID" value="AES70323.1"/>
    <property type="molecule type" value="Genomic_DNA"/>
</dbReference>
<reference evidence="1 3" key="2">
    <citation type="journal article" date="2014" name="BMC Genomics">
        <title>An improved genome release (version Mt4.0) for the model legume Medicago truncatula.</title>
        <authorList>
            <person name="Tang H."/>
            <person name="Krishnakumar V."/>
            <person name="Bidwell S."/>
            <person name="Rosen B."/>
            <person name="Chan A."/>
            <person name="Zhou S."/>
            <person name="Gentzbittel L."/>
            <person name="Childs K.L."/>
            <person name="Yandell M."/>
            <person name="Gundlach H."/>
            <person name="Mayer K.F."/>
            <person name="Schwartz D.C."/>
            <person name="Town C.D."/>
        </authorList>
    </citation>
    <scope>GENOME REANNOTATION</scope>
    <source>
        <strain evidence="2 3">cv. Jemalong A17</strain>
    </source>
</reference>
<dbReference type="PaxDb" id="3880-AES70323"/>
<keyword evidence="3" id="KW-1185">Reference proteome</keyword>
<evidence type="ECO:0000313" key="3">
    <source>
        <dbReference type="Proteomes" id="UP000002051"/>
    </source>
</evidence>
<gene>
    <name evidence="1" type="ordered locus">MTR_3g051410</name>
</gene>
<keyword evidence="1" id="KW-0472">Membrane</keyword>
<dbReference type="AlphaFoldDB" id="G7IXM2"/>
<reference evidence="2" key="3">
    <citation type="submission" date="2015-04" db="UniProtKB">
        <authorList>
            <consortium name="EnsemblPlants"/>
        </authorList>
    </citation>
    <scope>IDENTIFICATION</scope>
    <source>
        <strain evidence="2">cv. Jemalong A17</strain>
    </source>
</reference>
<dbReference type="Proteomes" id="UP000002051">
    <property type="component" value="Chromosome 3"/>
</dbReference>
<proteinExistence type="predicted"/>
<accession>G7IXM2</accession>
<reference evidence="1 3" key="1">
    <citation type="journal article" date="2011" name="Nature">
        <title>The Medicago genome provides insight into the evolution of rhizobial symbioses.</title>
        <authorList>
            <person name="Young N.D."/>
            <person name="Debelle F."/>
            <person name="Oldroyd G.E."/>
            <person name="Geurts R."/>
            <person name="Cannon S.B."/>
            <person name="Udvardi M.K."/>
            <person name="Benedito V.A."/>
            <person name="Mayer K.F."/>
            <person name="Gouzy J."/>
            <person name="Schoof H."/>
            <person name="Van de Peer Y."/>
            <person name="Proost S."/>
            <person name="Cook D.R."/>
            <person name="Meyers B.C."/>
            <person name="Spannagl M."/>
            <person name="Cheung F."/>
            <person name="De Mita S."/>
            <person name="Krishnakumar V."/>
            <person name="Gundlach H."/>
            <person name="Zhou S."/>
            <person name="Mudge J."/>
            <person name="Bharti A.K."/>
            <person name="Murray J.D."/>
            <person name="Naoumkina M.A."/>
            <person name="Rosen B."/>
            <person name="Silverstein K.A."/>
            <person name="Tang H."/>
            <person name="Rombauts S."/>
            <person name="Zhao P.X."/>
            <person name="Zhou P."/>
            <person name="Barbe V."/>
            <person name="Bardou P."/>
            <person name="Bechner M."/>
            <person name="Bellec A."/>
            <person name="Berger A."/>
            <person name="Berges H."/>
            <person name="Bidwell S."/>
            <person name="Bisseling T."/>
            <person name="Choisne N."/>
            <person name="Couloux A."/>
            <person name="Denny R."/>
            <person name="Deshpande S."/>
            <person name="Dai X."/>
            <person name="Doyle J.J."/>
            <person name="Dudez A.M."/>
            <person name="Farmer A.D."/>
            <person name="Fouteau S."/>
            <person name="Franken C."/>
            <person name="Gibelin C."/>
            <person name="Gish J."/>
            <person name="Goldstein S."/>
            <person name="Gonzalez A.J."/>
            <person name="Green P.J."/>
            <person name="Hallab A."/>
            <person name="Hartog M."/>
            <person name="Hua A."/>
            <person name="Humphray S.J."/>
            <person name="Jeong D.H."/>
            <person name="Jing Y."/>
            <person name="Jocker A."/>
            <person name="Kenton S.M."/>
            <person name="Kim D.J."/>
            <person name="Klee K."/>
            <person name="Lai H."/>
            <person name="Lang C."/>
            <person name="Lin S."/>
            <person name="Macmil S.L."/>
            <person name="Magdelenat G."/>
            <person name="Matthews L."/>
            <person name="McCorrison J."/>
            <person name="Monaghan E.L."/>
            <person name="Mun J.H."/>
            <person name="Najar F.Z."/>
            <person name="Nicholson C."/>
            <person name="Noirot C."/>
            <person name="O'Bleness M."/>
            <person name="Paule C.R."/>
            <person name="Poulain J."/>
            <person name="Prion F."/>
            <person name="Qin B."/>
            <person name="Qu C."/>
            <person name="Retzel E.F."/>
            <person name="Riddle C."/>
            <person name="Sallet E."/>
            <person name="Samain S."/>
            <person name="Samson N."/>
            <person name="Sanders I."/>
            <person name="Saurat O."/>
            <person name="Scarpelli C."/>
            <person name="Schiex T."/>
            <person name="Segurens B."/>
            <person name="Severin A.J."/>
            <person name="Sherrier D.J."/>
            <person name="Shi R."/>
            <person name="Sims S."/>
            <person name="Singer S.R."/>
            <person name="Sinharoy S."/>
            <person name="Sterck L."/>
            <person name="Viollet A."/>
            <person name="Wang B.B."/>
            <person name="Wang K."/>
            <person name="Wang M."/>
            <person name="Wang X."/>
            <person name="Warfsmann J."/>
            <person name="Weissenbach J."/>
            <person name="White D.D."/>
            <person name="White J.D."/>
            <person name="Wiley G.B."/>
            <person name="Wincker P."/>
            <person name="Xing Y."/>
            <person name="Yang L."/>
            <person name="Yao Z."/>
            <person name="Ying F."/>
            <person name="Zhai J."/>
            <person name="Zhou L."/>
            <person name="Zuber A."/>
            <person name="Denarie J."/>
            <person name="Dixon R.A."/>
            <person name="May G.D."/>
            <person name="Schwartz D.C."/>
            <person name="Rogers J."/>
            <person name="Quetier F."/>
            <person name="Town C.D."/>
            <person name="Roe B.A."/>
        </authorList>
    </citation>
    <scope>NUCLEOTIDE SEQUENCE [LARGE SCALE GENOMIC DNA]</scope>
    <source>
        <strain evidence="1">A17</strain>
        <strain evidence="2 3">cv. Jemalong A17</strain>
    </source>
</reference>
<evidence type="ECO:0000313" key="1">
    <source>
        <dbReference type="EMBL" id="AES70323.1"/>
    </source>
</evidence>
<protein>
    <submittedName>
        <fullName evidence="1">Transmembrane protein, putative</fullName>
    </submittedName>
</protein>
<dbReference type="EnsemblPlants" id="AES70323">
    <property type="protein sequence ID" value="AES70323"/>
    <property type="gene ID" value="MTR_3g051410"/>
</dbReference>
<keyword evidence="1" id="KW-0812">Transmembrane</keyword>